<proteinExistence type="predicted"/>
<dbReference type="RefSeq" id="WP_176231709.1">
    <property type="nucleotide sequence ID" value="NZ_BLRZ01000095.1"/>
</dbReference>
<dbReference type="EMBL" id="BLRZ01000095">
    <property type="protein sequence ID" value="GFP30731.1"/>
    <property type="molecule type" value="Genomic_DNA"/>
</dbReference>
<evidence type="ECO:0000313" key="8">
    <source>
        <dbReference type="Proteomes" id="UP000588083"/>
    </source>
</evidence>
<evidence type="ECO:0000259" key="2">
    <source>
        <dbReference type="Pfam" id="PF24391"/>
    </source>
</evidence>
<evidence type="ECO:0000313" key="7">
    <source>
        <dbReference type="Proteomes" id="UP000569018"/>
    </source>
</evidence>
<dbReference type="Proteomes" id="UP000561271">
    <property type="component" value="Unassembled WGS sequence"/>
</dbReference>
<comment type="caution">
    <text evidence="3">The sequence shown here is derived from an EMBL/GenBank/DDBJ whole genome shotgun (WGS) entry which is preliminary data.</text>
</comment>
<dbReference type="InterPro" id="IPR013442">
    <property type="entry name" value="SSO1393-like"/>
</dbReference>
<evidence type="ECO:0000313" key="4">
    <source>
        <dbReference type="EMBL" id="GFP37492.1"/>
    </source>
</evidence>
<organism evidence="3 8">
    <name type="scientific">Candidatus Hakubella thermalkaliphila</name>
    <dbReference type="NCBI Taxonomy" id="2754717"/>
    <lineage>
        <taxon>Bacteria</taxon>
        <taxon>Bacillati</taxon>
        <taxon>Actinomycetota</taxon>
        <taxon>Actinomycetota incertae sedis</taxon>
        <taxon>Candidatus Hakubellales</taxon>
        <taxon>Candidatus Hakubellaceae</taxon>
        <taxon>Candidatus Hakubella</taxon>
    </lineage>
</organism>
<dbReference type="AlphaFoldDB" id="A0A6V8PIQ5"/>
<evidence type="ECO:0000313" key="5">
    <source>
        <dbReference type="EMBL" id="GFP39429.1"/>
    </source>
</evidence>
<name>A0A6V8PIQ5_9ACTN</name>
<sequence length="727" mass="85071">MEKIVHILTVGTSLLTNTGGKPRPDASYQTKVKCLNDFCDNILRIPRGQDLSSCKHELLQKLRELNLSEEIGYRPPQGGIKDRLPQEISYLWIHKQKHENEPTADCYFLTSDTNTGIVCGEVIKEYVNSHSELQRRYMVVSCEKIKGVDDEKGEDFKQKGSRNLIDRMNEIINQVENEADRIYLNTTGGYKGLVPYSTLQAMVRSDKVVLCYLFENSLDIMEMPVYPIGLDFHLWHRNTTRLRMVLNPRTKEYFECYLDRKIKNLLYEESGQMELFSLGKYLEKQYQNQLRQDPIKVYSKQIIGMLLRDSLGDKVEKLREILEKLVDRVGDLIWEGDKIPEEVDHALNHHHNLLEFAELFLIPILSVDQNYLNVKERFCLLAAILLHDCGHSLDYMETNTFGKVPLFPSEIREFHHFLSCQRLNNPETAKELEWPGKEGLENQGLDENLHDAVLTTCLYHRKSMGYVQKEENSRNHFLDKDYPSLRDYIKDKSFKDIDLMKVVALMRLSDGCDIQVRRAGTEEEIKITLNLLKRDYQTALKRAIDAVELWRSIYQASNDTSKSIFRDADFAIKVTPNKGEITSIKLNDKDRRIHRSCLEKLHNGSSSECVRKLARHWIMTAEMVDRAEMISKQENHYLKHQCVEEVRVIPTDRFNKNNFNFIIQLIENNLVSKYLDKPYSQESEETVRQLIEKEVSNEYESIKDCSYKLSVIYQWGDNEPFYPRNYQ</sequence>
<keyword evidence="8" id="KW-1185">Reference proteome</keyword>
<dbReference type="Gene3D" id="3.40.50.10770">
    <property type="entry name" value="Hypothetical protein VC1899 like domain (Restriction endonuclease-like)"/>
    <property type="match status" value="1"/>
</dbReference>
<gene>
    <name evidence="3" type="ORF">HKBW3S34_01650</name>
    <name evidence="4" type="ORF">HKBW3S44_01172</name>
    <name evidence="5" type="ORF">HKBW3S47_01128</name>
</gene>
<dbReference type="Pfam" id="PF09651">
    <property type="entry name" value="Cas_APE2256"/>
    <property type="match status" value="1"/>
</dbReference>
<dbReference type="InterPro" id="IPR056471">
    <property type="entry name" value="HD-CE"/>
</dbReference>
<feature type="domain" description="HD-CE" evidence="2">
    <location>
        <begin position="340"/>
        <end position="520"/>
    </location>
</feature>
<dbReference type="EMBL" id="BLSC01000098">
    <property type="protein sequence ID" value="GFP37492.1"/>
    <property type="molecule type" value="Genomic_DNA"/>
</dbReference>
<dbReference type="Proteomes" id="UP000569018">
    <property type="component" value="Unassembled WGS sequence"/>
</dbReference>
<dbReference type="EMBL" id="BLSD01000053">
    <property type="protein sequence ID" value="GFP39429.1"/>
    <property type="molecule type" value="Genomic_DNA"/>
</dbReference>
<reference evidence="6 7" key="1">
    <citation type="journal article" date="2020" name="Front. Microbiol.">
        <title>Single-cell genomics of novel Actinobacteria with the Wood-Ljungdahl pathway discovered in a serpentinizing system.</title>
        <authorList>
            <person name="Merino N."/>
            <person name="Kawai M."/>
            <person name="Boyd E.S."/>
            <person name="Colman D.R."/>
            <person name="McGlynn S.E."/>
            <person name="Nealson K.H."/>
            <person name="Kurokawa K."/>
            <person name="Hongoh Y."/>
        </authorList>
    </citation>
    <scope>NUCLEOTIDE SEQUENCE [LARGE SCALE GENOMIC DNA]</scope>
    <source>
        <strain evidence="3 8">S34</strain>
        <strain evidence="4 6">S44</strain>
        <strain evidence="5 7">S47</strain>
    </source>
</reference>
<dbReference type="Proteomes" id="UP000588083">
    <property type="component" value="Unassembled WGS sequence"/>
</dbReference>
<evidence type="ECO:0000313" key="3">
    <source>
        <dbReference type="EMBL" id="GFP30731.1"/>
    </source>
</evidence>
<evidence type="ECO:0000259" key="1">
    <source>
        <dbReference type="Pfam" id="PF09651"/>
    </source>
</evidence>
<evidence type="ECO:0000313" key="6">
    <source>
        <dbReference type="Proteomes" id="UP000561271"/>
    </source>
</evidence>
<dbReference type="Pfam" id="PF24391">
    <property type="entry name" value="HD-CE"/>
    <property type="match status" value="1"/>
</dbReference>
<feature type="domain" description="CRISPR system ring nuclease SSO1393-like" evidence="1">
    <location>
        <begin position="91"/>
        <end position="225"/>
    </location>
</feature>
<protein>
    <submittedName>
        <fullName evidence="3">Uncharacterized protein</fullName>
    </submittedName>
</protein>
<accession>A0A6V8PIQ5</accession>